<evidence type="ECO:0000313" key="2">
    <source>
        <dbReference type="EMBL" id="VFJ51935.1"/>
    </source>
</evidence>
<evidence type="ECO:0000313" key="3">
    <source>
        <dbReference type="EMBL" id="VFJ53934.1"/>
    </source>
</evidence>
<feature type="region of interest" description="Disordered" evidence="1">
    <location>
        <begin position="47"/>
        <end position="68"/>
    </location>
</feature>
<organism evidence="2">
    <name type="scientific">Candidatus Kentrum sp. DK</name>
    <dbReference type="NCBI Taxonomy" id="2126562"/>
    <lineage>
        <taxon>Bacteria</taxon>
        <taxon>Pseudomonadati</taxon>
        <taxon>Pseudomonadota</taxon>
        <taxon>Gammaproteobacteria</taxon>
        <taxon>Candidatus Kentrum</taxon>
    </lineage>
</organism>
<dbReference type="EMBL" id="CAADEX010000044">
    <property type="protein sequence ID" value="VFJ53934.1"/>
    <property type="molecule type" value="Genomic_DNA"/>
</dbReference>
<sequence>MLAAAQNPVQTLVDRKYLHGFVTDIDADTVAPGFGTGRARVTLPPNARRTFAWTDKNNGPGPKSITIH</sequence>
<evidence type="ECO:0000256" key="1">
    <source>
        <dbReference type="SAM" id="MobiDB-lite"/>
    </source>
</evidence>
<reference evidence="2" key="1">
    <citation type="submission" date="2019-02" db="EMBL/GenBank/DDBJ databases">
        <authorList>
            <person name="Gruber-Vodicka R. H."/>
            <person name="Seah K. B. B."/>
        </authorList>
    </citation>
    <scope>NUCLEOTIDE SEQUENCE</scope>
    <source>
        <strain evidence="2">BECK_DK161</strain>
        <strain evidence="3">BECK_DK47</strain>
    </source>
</reference>
<dbReference type="AlphaFoldDB" id="A0A450SG23"/>
<protein>
    <submittedName>
        <fullName evidence="2">Uncharacterized protein</fullName>
    </submittedName>
</protein>
<gene>
    <name evidence="3" type="ORF">BECKDK2373B_GA0170837_104421</name>
    <name evidence="2" type="ORF">BECKDK2373C_GA0170839_103324</name>
</gene>
<name>A0A450SG23_9GAMM</name>
<proteinExistence type="predicted"/>
<accession>A0A450SG23</accession>
<dbReference type="EMBL" id="CAADEY010000033">
    <property type="protein sequence ID" value="VFJ51935.1"/>
    <property type="molecule type" value="Genomic_DNA"/>
</dbReference>